<protein>
    <submittedName>
        <fullName evidence="4">RHS repeat-associated core domain-containing protein</fullName>
    </submittedName>
</protein>
<dbReference type="Gene3D" id="2.180.10.10">
    <property type="entry name" value="RHS repeat-associated core"/>
    <property type="match status" value="3"/>
</dbReference>
<dbReference type="NCBIfam" id="TIGR03696">
    <property type="entry name" value="Rhs_assc_core"/>
    <property type="match status" value="1"/>
</dbReference>
<keyword evidence="2" id="KW-0812">Transmembrane</keyword>
<keyword evidence="2" id="KW-1133">Transmembrane helix</keyword>
<accession>A0A931CST5</accession>
<dbReference type="InterPro" id="IPR031325">
    <property type="entry name" value="RHS_repeat"/>
</dbReference>
<dbReference type="InterPro" id="IPR050708">
    <property type="entry name" value="T6SS_VgrG/RHS"/>
</dbReference>
<feature type="transmembrane region" description="Helical" evidence="2">
    <location>
        <begin position="884"/>
        <end position="903"/>
    </location>
</feature>
<evidence type="ECO:0000313" key="5">
    <source>
        <dbReference type="Proteomes" id="UP000655366"/>
    </source>
</evidence>
<keyword evidence="2" id="KW-0472">Membrane</keyword>
<evidence type="ECO:0000259" key="3">
    <source>
        <dbReference type="Pfam" id="PF25023"/>
    </source>
</evidence>
<feature type="domain" description="Teneurin-like YD-shell" evidence="3">
    <location>
        <begin position="612"/>
        <end position="853"/>
    </location>
</feature>
<dbReference type="AlphaFoldDB" id="A0A931CST5"/>
<dbReference type="EMBL" id="JADNYM010000041">
    <property type="protein sequence ID" value="MBG0741785.1"/>
    <property type="molecule type" value="Genomic_DNA"/>
</dbReference>
<dbReference type="PANTHER" id="PTHR32305">
    <property type="match status" value="1"/>
</dbReference>
<comment type="caution">
    <text evidence="4">The sequence shown here is derived from an EMBL/GenBank/DDBJ whole genome shotgun (WGS) entry which is preliminary data.</text>
</comment>
<reference evidence="4 5" key="1">
    <citation type="submission" date="2020-11" db="EMBL/GenBank/DDBJ databases">
        <title>Arthrobacter antarcticus sp. nov., isolated from Antarctic Soil.</title>
        <authorList>
            <person name="Li J."/>
        </authorList>
    </citation>
    <scope>NUCLEOTIDE SEQUENCE [LARGE SCALE GENOMIC DNA]</scope>
    <source>
        <strain evidence="4 5">Z1-20</strain>
    </source>
</reference>
<keyword evidence="5" id="KW-1185">Reference proteome</keyword>
<sequence>MPGSLNASLTKPTSTEYRIRFNDTGVTNIYQSDAGSFTLRKSIDAVVPTPNTITYTYSNSLLTKITDTQGRVINFAYNDARNLTQPSTITDTSVNRSITIAYAGRDGAMSALTDAAGTPVLFGYTLPPTDCGGNPCNSPALLTITPGPGDPPSSWSGSKLWNLSVGASSAEFAYNENRVANFDGTTAQAAGQLVTARFANEHTWTTDYASNPFSTTPALTNALGATTTYEKNTNGQITKVTDPLGNTTEGAFDVHDNVTSRTNGLGNLTTATYNANNSVTGITSPAGAAGGTGGSVSFTYPSATGDPLSNYRPQTATNSENNITSIVYDANTTAAAKTLTPGNLGGTPQKFYQGDSLGTTCGAKPGALCKSTDGNTNVTTYGYDTAGNPTTVTAPAPLGVVTNTFDAAGRVATSKDGKNQVTTYSYDANDRLTQVRHGSTCLPVSCVTYSYDDRGNLTQRVDASGTTTYTFDGENRATAKTVSGTTTTATYDGASNLLTYTDPLGTVTYGYDAANRLVTLAEPGGSCPATPSFPNSTKCTGFGYDKNNHRTTTSYPTGVKNTTVYDLAGRISTITATTKTGTVLTKRAYTYTVGTTGSDGSLRQSVTTETGAVSTYTYDQLNRLTKTVTGGSTETWLYDKDGNRTRDTKTGTANVYSAYNAADELCWSGTPVGTCTAPPAGATVYAYDANGNTTAAGASTQSYNVFDQFTSNTNGATTTNFSYAGLRNDERLTSGSTSFLNGTLGITQQTAGGATTSFIRDPQGNPISMRNSAGSFYYTTDALGSIILLTDSAQASAAKYTYDSWGNVVGTGTQAANNPWQYAGGYYDASIQRVKFGSRYYNPSIGRFTQADPSGQELNRYAYVSCNPINGTDPSGLASACVNLVSAAILGLGAAVLAFTAAIMGPEGTILIASFTFTQGNVLVLAGLVGVAAAVETWVATNIC</sequence>
<dbReference type="Pfam" id="PF25023">
    <property type="entry name" value="TEN_YD-shell"/>
    <property type="match status" value="1"/>
</dbReference>
<gene>
    <name evidence="4" type="ORF">IV500_20735</name>
</gene>
<dbReference type="PANTHER" id="PTHR32305:SF15">
    <property type="entry name" value="PROTEIN RHSA-RELATED"/>
    <property type="match status" value="1"/>
</dbReference>
<name>A0A931CST5_9MICC</name>
<dbReference type="RefSeq" id="WP_196398716.1">
    <property type="nucleotide sequence ID" value="NZ_JADNYM010000041.1"/>
</dbReference>
<dbReference type="Proteomes" id="UP000655366">
    <property type="component" value="Unassembled WGS sequence"/>
</dbReference>
<evidence type="ECO:0000313" key="4">
    <source>
        <dbReference type="EMBL" id="MBG0741785.1"/>
    </source>
</evidence>
<dbReference type="Pfam" id="PF05593">
    <property type="entry name" value="RHS_repeat"/>
    <property type="match status" value="5"/>
</dbReference>
<dbReference type="NCBIfam" id="TIGR01643">
    <property type="entry name" value="YD_repeat_2x"/>
    <property type="match status" value="3"/>
</dbReference>
<keyword evidence="1" id="KW-0677">Repeat</keyword>
<dbReference type="InterPro" id="IPR056823">
    <property type="entry name" value="TEN-like_YD-shell"/>
</dbReference>
<proteinExistence type="predicted"/>
<dbReference type="InterPro" id="IPR006530">
    <property type="entry name" value="YD"/>
</dbReference>
<evidence type="ECO:0000256" key="2">
    <source>
        <dbReference type="SAM" id="Phobius"/>
    </source>
</evidence>
<organism evidence="4 5">
    <name type="scientific">Arthrobacter terrae</name>
    <dbReference type="NCBI Taxonomy" id="2935737"/>
    <lineage>
        <taxon>Bacteria</taxon>
        <taxon>Bacillati</taxon>
        <taxon>Actinomycetota</taxon>
        <taxon>Actinomycetes</taxon>
        <taxon>Micrococcales</taxon>
        <taxon>Micrococcaceae</taxon>
        <taxon>Arthrobacter</taxon>
    </lineage>
</organism>
<feature type="transmembrane region" description="Helical" evidence="2">
    <location>
        <begin position="910"/>
        <end position="935"/>
    </location>
</feature>
<dbReference type="InterPro" id="IPR022385">
    <property type="entry name" value="Rhs_assc_core"/>
</dbReference>
<evidence type="ECO:0000256" key="1">
    <source>
        <dbReference type="ARBA" id="ARBA00022737"/>
    </source>
</evidence>